<dbReference type="InterPro" id="IPR032710">
    <property type="entry name" value="NTF2-like_dom_sf"/>
</dbReference>
<dbReference type="Gene3D" id="3.10.450.50">
    <property type="match status" value="1"/>
</dbReference>
<keyword evidence="1" id="KW-0732">Signal</keyword>
<evidence type="ECO:0000259" key="2">
    <source>
        <dbReference type="Pfam" id="PF14534"/>
    </source>
</evidence>
<dbReference type="Proteomes" id="UP001139411">
    <property type="component" value="Unassembled WGS sequence"/>
</dbReference>
<gene>
    <name evidence="3" type="ORF">L0661_15590</name>
</gene>
<feature type="chain" id="PRO_5040840703" evidence="1">
    <location>
        <begin position="20"/>
        <end position="144"/>
    </location>
</feature>
<dbReference type="SUPFAM" id="SSF54427">
    <property type="entry name" value="NTF2-like"/>
    <property type="match status" value="1"/>
</dbReference>
<proteinExistence type="predicted"/>
<dbReference type="EMBL" id="JAKFFV010000009">
    <property type="protein sequence ID" value="MCF2499742.1"/>
    <property type="molecule type" value="Genomic_DNA"/>
</dbReference>
<comment type="caution">
    <text evidence="3">The sequence shown here is derived from an EMBL/GenBank/DDBJ whole genome shotgun (WGS) entry which is preliminary data.</text>
</comment>
<feature type="signal peptide" evidence="1">
    <location>
        <begin position="1"/>
        <end position="19"/>
    </location>
</feature>
<dbReference type="RefSeq" id="WP_235178402.1">
    <property type="nucleotide sequence ID" value="NZ_JAKFFV010000009.1"/>
</dbReference>
<name>A0A9X1QG54_9BACT</name>
<dbReference type="AlphaFoldDB" id="A0A9X1QG54"/>
<reference evidence="3" key="1">
    <citation type="submission" date="2022-01" db="EMBL/GenBank/DDBJ databases">
        <title>Novel species in genus Dyadobacter.</title>
        <authorList>
            <person name="Ma C."/>
        </authorList>
    </citation>
    <scope>NUCLEOTIDE SEQUENCE</scope>
    <source>
        <strain evidence="3">CY357</strain>
    </source>
</reference>
<sequence>MKTFAFIILGFAFSFLSQAQTTPVQPRDGMDCSNLFFQALLDEDAKALESLVSNDFSVVGLQGQPIEGRALVQAVSQDMIVVDSGMLSGARTRTYGDVTLVNGMWDVRARIENNGFQGTLSYMSVCVKSGGRWKVVAVQFTPVQ</sequence>
<evidence type="ECO:0000313" key="3">
    <source>
        <dbReference type="EMBL" id="MCF2499742.1"/>
    </source>
</evidence>
<protein>
    <submittedName>
        <fullName evidence="3">Nuclear transport factor 2 family protein</fullName>
    </submittedName>
</protein>
<feature type="domain" description="DUF4440" evidence="2">
    <location>
        <begin position="34"/>
        <end position="135"/>
    </location>
</feature>
<dbReference type="InterPro" id="IPR027843">
    <property type="entry name" value="DUF4440"/>
</dbReference>
<evidence type="ECO:0000313" key="4">
    <source>
        <dbReference type="Proteomes" id="UP001139411"/>
    </source>
</evidence>
<accession>A0A9X1QG54</accession>
<dbReference type="Pfam" id="PF14534">
    <property type="entry name" value="DUF4440"/>
    <property type="match status" value="1"/>
</dbReference>
<organism evidence="3 4">
    <name type="scientific">Dyadobacter chenhuakuii</name>
    <dbReference type="NCBI Taxonomy" id="2909339"/>
    <lineage>
        <taxon>Bacteria</taxon>
        <taxon>Pseudomonadati</taxon>
        <taxon>Bacteroidota</taxon>
        <taxon>Cytophagia</taxon>
        <taxon>Cytophagales</taxon>
        <taxon>Spirosomataceae</taxon>
        <taxon>Dyadobacter</taxon>
    </lineage>
</organism>
<evidence type="ECO:0000256" key="1">
    <source>
        <dbReference type="SAM" id="SignalP"/>
    </source>
</evidence>